<feature type="compositionally biased region" description="Polar residues" evidence="1">
    <location>
        <begin position="82"/>
        <end position="111"/>
    </location>
</feature>
<accession>A0A0E0P5S8</accession>
<dbReference type="HOGENOM" id="CLU_1996364_0_0_1"/>
<evidence type="ECO:0000313" key="3">
    <source>
        <dbReference type="Proteomes" id="UP000008022"/>
    </source>
</evidence>
<protein>
    <submittedName>
        <fullName evidence="2">Uncharacterized protein</fullName>
    </submittedName>
</protein>
<sequence>MEAPAVLLASGGVPRVGAQAEVGREGRTAARLLASRAQSSSCGIHFIRRRASRQGPGGTCGMRAAAHVPALSTEAGVGQDGGHSSSAGVQHQAATRSNPTSQAPITSSADSTMDDLSEAIKLWTA</sequence>
<dbReference type="AlphaFoldDB" id="A0A0E0P5S8"/>
<dbReference type="EnsemblPlants" id="ORUFI04G04520.1">
    <property type="protein sequence ID" value="ORUFI04G04520.1"/>
    <property type="gene ID" value="ORUFI04G04520"/>
</dbReference>
<feature type="region of interest" description="Disordered" evidence="1">
    <location>
        <begin position="71"/>
        <end position="116"/>
    </location>
</feature>
<proteinExistence type="predicted"/>
<evidence type="ECO:0000313" key="2">
    <source>
        <dbReference type="EnsemblPlants" id="ORUFI04G04520.1"/>
    </source>
</evidence>
<dbReference type="Proteomes" id="UP000008022">
    <property type="component" value="Unassembled WGS sequence"/>
</dbReference>
<reference evidence="2" key="2">
    <citation type="submission" date="2015-06" db="UniProtKB">
        <authorList>
            <consortium name="EnsemblPlants"/>
        </authorList>
    </citation>
    <scope>IDENTIFICATION</scope>
</reference>
<name>A0A0E0P5S8_ORYRU</name>
<reference evidence="3" key="1">
    <citation type="submission" date="2013-06" db="EMBL/GenBank/DDBJ databases">
        <authorList>
            <person name="Zhao Q."/>
        </authorList>
    </citation>
    <scope>NUCLEOTIDE SEQUENCE</scope>
    <source>
        <strain evidence="3">cv. W1943</strain>
    </source>
</reference>
<keyword evidence="3" id="KW-1185">Reference proteome</keyword>
<evidence type="ECO:0000256" key="1">
    <source>
        <dbReference type="SAM" id="MobiDB-lite"/>
    </source>
</evidence>
<dbReference type="Gramene" id="ORUFI04G04520.1">
    <property type="protein sequence ID" value="ORUFI04G04520.1"/>
    <property type="gene ID" value="ORUFI04G04520"/>
</dbReference>
<organism evidence="2 3">
    <name type="scientific">Oryza rufipogon</name>
    <name type="common">Brownbeard rice</name>
    <name type="synonym">Asian wild rice</name>
    <dbReference type="NCBI Taxonomy" id="4529"/>
    <lineage>
        <taxon>Eukaryota</taxon>
        <taxon>Viridiplantae</taxon>
        <taxon>Streptophyta</taxon>
        <taxon>Embryophyta</taxon>
        <taxon>Tracheophyta</taxon>
        <taxon>Spermatophyta</taxon>
        <taxon>Magnoliopsida</taxon>
        <taxon>Liliopsida</taxon>
        <taxon>Poales</taxon>
        <taxon>Poaceae</taxon>
        <taxon>BOP clade</taxon>
        <taxon>Oryzoideae</taxon>
        <taxon>Oryzeae</taxon>
        <taxon>Oryzinae</taxon>
        <taxon>Oryza</taxon>
    </lineage>
</organism>